<gene>
    <name evidence="1" type="ORF">JRO89_XS12G0073600</name>
</gene>
<accession>A0ABQ8HBP6</accession>
<proteinExistence type="predicted"/>
<dbReference type="Proteomes" id="UP000827721">
    <property type="component" value="Unassembled WGS sequence"/>
</dbReference>
<evidence type="ECO:0000313" key="1">
    <source>
        <dbReference type="EMBL" id="KAH7553899.1"/>
    </source>
</evidence>
<organism evidence="1 2">
    <name type="scientific">Xanthoceras sorbifolium</name>
    <dbReference type="NCBI Taxonomy" id="99658"/>
    <lineage>
        <taxon>Eukaryota</taxon>
        <taxon>Viridiplantae</taxon>
        <taxon>Streptophyta</taxon>
        <taxon>Embryophyta</taxon>
        <taxon>Tracheophyta</taxon>
        <taxon>Spermatophyta</taxon>
        <taxon>Magnoliopsida</taxon>
        <taxon>eudicotyledons</taxon>
        <taxon>Gunneridae</taxon>
        <taxon>Pentapetalae</taxon>
        <taxon>rosids</taxon>
        <taxon>malvids</taxon>
        <taxon>Sapindales</taxon>
        <taxon>Sapindaceae</taxon>
        <taxon>Xanthoceroideae</taxon>
        <taxon>Xanthoceras</taxon>
    </lineage>
</organism>
<evidence type="ECO:0000313" key="2">
    <source>
        <dbReference type="Proteomes" id="UP000827721"/>
    </source>
</evidence>
<sequence length="149" mass="15779">MVASHDAKADDVALVIEDLEPLGAALGGEAGDDVNLAEAANADVAAVDDAAALDEVLVPLRVVEPTDHGPDGCDGSRDLLDYGGVALVGPHCVNMVSRDAVGDLRGARDGLPPLELLLADRGGRGRVVDSVEQKRRFRRIRRHFLERKL</sequence>
<protein>
    <submittedName>
        <fullName evidence="1">Uncharacterized protein</fullName>
    </submittedName>
</protein>
<keyword evidence="2" id="KW-1185">Reference proteome</keyword>
<reference evidence="1 2" key="1">
    <citation type="submission" date="2021-02" db="EMBL/GenBank/DDBJ databases">
        <title>Plant Genome Project.</title>
        <authorList>
            <person name="Zhang R.-G."/>
        </authorList>
    </citation>
    <scope>NUCLEOTIDE SEQUENCE [LARGE SCALE GENOMIC DNA]</scope>
    <source>
        <tissue evidence="1">Leaves</tissue>
    </source>
</reference>
<comment type="caution">
    <text evidence="1">The sequence shown here is derived from an EMBL/GenBank/DDBJ whole genome shotgun (WGS) entry which is preliminary data.</text>
</comment>
<dbReference type="EMBL" id="JAFEMO010000012">
    <property type="protein sequence ID" value="KAH7553899.1"/>
    <property type="molecule type" value="Genomic_DNA"/>
</dbReference>
<name>A0ABQ8HBP6_9ROSI</name>